<reference evidence="1 2" key="1">
    <citation type="submission" date="2011-10" db="EMBL/GenBank/DDBJ databases">
        <title>Whole genome sequence of Selenomonas ruminantium subsp. lactilytica TAM6421.</title>
        <authorList>
            <person name="Oguchi A."/>
            <person name="Ankai A."/>
            <person name="Kaneko J."/>
            <person name="Yamada-Narita S."/>
            <person name="Fukui S."/>
            <person name="Takahashi M."/>
            <person name="Onodera T."/>
            <person name="Kojima S."/>
            <person name="Fushimi T."/>
            <person name="Abe N."/>
            <person name="Kamio Y."/>
            <person name="Yamazaki S."/>
            <person name="Fujita N."/>
        </authorList>
    </citation>
    <scope>NUCLEOTIDE SEQUENCE [LARGE SCALE GENOMIC DNA]</scope>
    <source>
        <strain evidence="2">NBRC 103574 / TAM6421</strain>
        <plasmid evidence="1 2">pSRC4</plasmid>
    </source>
</reference>
<organism evidence="1 2">
    <name type="scientific">Selenomonas ruminantium subsp. lactilytica (strain NBRC 103574 / TAM6421)</name>
    <dbReference type="NCBI Taxonomy" id="927704"/>
    <lineage>
        <taxon>Bacteria</taxon>
        <taxon>Bacillati</taxon>
        <taxon>Bacillota</taxon>
        <taxon>Negativicutes</taxon>
        <taxon>Selenomonadales</taxon>
        <taxon>Selenomonadaceae</taxon>
        <taxon>Selenomonas</taxon>
    </lineage>
</organism>
<dbReference type="KEGG" id="sri:SELR_pSRC400630"/>
<evidence type="ECO:0000313" key="2">
    <source>
        <dbReference type="Proteomes" id="UP000007887"/>
    </source>
</evidence>
<evidence type="ECO:0000313" key="1">
    <source>
        <dbReference type="EMBL" id="BAL84714.1"/>
    </source>
</evidence>
<dbReference type="PATRIC" id="fig|927704.6.peg.3478"/>
<dbReference type="EMBL" id="AP012294">
    <property type="protein sequence ID" value="BAL84714.1"/>
    <property type="molecule type" value="Genomic_DNA"/>
</dbReference>
<geneLocation type="plasmid" evidence="1 2">
    <name>pSRC4</name>
</geneLocation>
<sequence length="60" mass="6965">MQKFPKIFRFLGKDIKIDSLEEEKKILDGLSRLVRDNFECGFQGHDGRELPIRIQIGDAC</sequence>
<keyword evidence="1" id="KW-0614">Plasmid</keyword>
<accession>I0GVC7</accession>
<dbReference type="AlphaFoldDB" id="I0GVC7"/>
<dbReference type="Proteomes" id="UP000007887">
    <property type="component" value="Plasmid pSRC4"/>
</dbReference>
<dbReference type="HOGENOM" id="CLU_2939221_0_0_9"/>
<proteinExistence type="predicted"/>
<gene>
    <name evidence="1" type="ordered locus">SELR_pSRC400630</name>
</gene>
<name>I0GVC7_SELRL</name>
<protein>
    <submittedName>
        <fullName evidence="1">Uncharacterized protein</fullName>
    </submittedName>
</protein>